<dbReference type="SUPFAM" id="SSF46785">
    <property type="entry name" value="Winged helix' DNA-binding domain"/>
    <property type="match status" value="1"/>
</dbReference>
<organism evidence="5">
    <name type="scientific">marine sediment metagenome</name>
    <dbReference type="NCBI Taxonomy" id="412755"/>
    <lineage>
        <taxon>unclassified sequences</taxon>
        <taxon>metagenomes</taxon>
        <taxon>ecological metagenomes</taxon>
    </lineage>
</organism>
<protein>
    <recommendedName>
        <fullName evidence="6">SMC-Scp complex subunit ScpB</fullName>
    </recommendedName>
</protein>
<dbReference type="EMBL" id="BARS01034941">
    <property type="protein sequence ID" value="GAG27244.1"/>
    <property type="molecule type" value="Genomic_DNA"/>
</dbReference>
<keyword evidence="3" id="KW-0159">Chromosome partition</keyword>
<evidence type="ECO:0000256" key="3">
    <source>
        <dbReference type="ARBA" id="ARBA00022829"/>
    </source>
</evidence>
<keyword evidence="4" id="KW-0131">Cell cycle</keyword>
<evidence type="ECO:0000256" key="1">
    <source>
        <dbReference type="ARBA" id="ARBA00022490"/>
    </source>
</evidence>
<evidence type="ECO:0000313" key="5">
    <source>
        <dbReference type="EMBL" id="GAG27244.1"/>
    </source>
</evidence>
<keyword evidence="2" id="KW-0132">Cell division</keyword>
<dbReference type="GO" id="GO:0051301">
    <property type="term" value="P:cell division"/>
    <property type="evidence" value="ECO:0007669"/>
    <property type="project" value="UniProtKB-KW"/>
</dbReference>
<dbReference type="PANTHER" id="PTHR34298">
    <property type="entry name" value="SEGREGATION AND CONDENSATION PROTEIN B"/>
    <property type="match status" value="1"/>
</dbReference>
<feature type="non-terminal residue" evidence="5">
    <location>
        <position position="1"/>
    </location>
</feature>
<dbReference type="GO" id="GO:0051304">
    <property type="term" value="P:chromosome separation"/>
    <property type="evidence" value="ECO:0007669"/>
    <property type="project" value="InterPro"/>
</dbReference>
<dbReference type="InterPro" id="IPR036390">
    <property type="entry name" value="WH_DNA-bd_sf"/>
</dbReference>
<dbReference type="InterPro" id="IPR005234">
    <property type="entry name" value="ScpB_csome_segregation"/>
</dbReference>
<evidence type="ECO:0000256" key="4">
    <source>
        <dbReference type="ARBA" id="ARBA00023306"/>
    </source>
</evidence>
<keyword evidence="1" id="KW-0963">Cytoplasm</keyword>
<dbReference type="NCBIfam" id="TIGR00281">
    <property type="entry name" value="SMC-Scp complex subunit ScpB"/>
    <property type="match status" value="1"/>
</dbReference>
<evidence type="ECO:0008006" key="6">
    <source>
        <dbReference type="Google" id="ProtNLM"/>
    </source>
</evidence>
<dbReference type="PANTHER" id="PTHR34298:SF2">
    <property type="entry name" value="SEGREGATION AND CONDENSATION PROTEIN B"/>
    <property type="match status" value="1"/>
</dbReference>
<reference evidence="5" key="1">
    <citation type="journal article" date="2014" name="Front. Microbiol.">
        <title>High frequency of phylogenetically diverse reductive dehalogenase-homologous genes in deep subseafloor sedimentary metagenomes.</title>
        <authorList>
            <person name="Kawai M."/>
            <person name="Futagami T."/>
            <person name="Toyoda A."/>
            <person name="Takaki Y."/>
            <person name="Nishi S."/>
            <person name="Hori S."/>
            <person name="Arai W."/>
            <person name="Tsubouchi T."/>
            <person name="Morono Y."/>
            <person name="Uchiyama I."/>
            <person name="Ito T."/>
            <person name="Fujiyama A."/>
            <person name="Inagaki F."/>
            <person name="Takami H."/>
        </authorList>
    </citation>
    <scope>NUCLEOTIDE SEQUENCE</scope>
    <source>
        <strain evidence="5">Expedition CK06-06</strain>
    </source>
</reference>
<sequence length="114" mass="13013">TKTENDKWIKRLLNLEKKSKLSPAALETLSTVAYHQPITQAEISSLRGVDSTHALKTLLKKRLLKITGRKKSPGRPLIYRTTNKFLIYFGLDSIKDLPSNEEIEIILGEEENHE</sequence>
<dbReference type="AlphaFoldDB" id="X0W8F7"/>
<evidence type="ECO:0000256" key="2">
    <source>
        <dbReference type="ARBA" id="ARBA00022618"/>
    </source>
</evidence>
<dbReference type="Pfam" id="PF04079">
    <property type="entry name" value="SMC_ScpB"/>
    <property type="match status" value="1"/>
</dbReference>
<proteinExistence type="predicted"/>
<comment type="caution">
    <text evidence="5">The sequence shown here is derived from an EMBL/GenBank/DDBJ whole genome shotgun (WGS) entry which is preliminary data.</text>
</comment>
<name>X0W8F7_9ZZZZ</name>
<accession>X0W8F7</accession>
<dbReference type="PIRSF" id="PIRSF019345">
    <property type="entry name" value="ScpB"/>
    <property type="match status" value="1"/>
</dbReference>
<gene>
    <name evidence="5" type="ORF">S01H1_53911</name>
</gene>
<dbReference type="Gene3D" id="1.10.10.10">
    <property type="entry name" value="Winged helix-like DNA-binding domain superfamily/Winged helix DNA-binding domain"/>
    <property type="match status" value="1"/>
</dbReference>
<dbReference type="InterPro" id="IPR036388">
    <property type="entry name" value="WH-like_DNA-bd_sf"/>
</dbReference>